<reference evidence="2" key="1">
    <citation type="submission" date="2021-11" db="EMBL/GenBank/DDBJ databases">
        <authorList>
            <person name="Schell T."/>
        </authorList>
    </citation>
    <scope>NUCLEOTIDE SEQUENCE</scope>
    <source>
        <strain evidence="2">M5</strain>
    </source>
</reference>
<dbReference type="EMBL" id="CAKKLH010000276">
    <property type="protein sequence ID" value="CAH0107486.1"/>
    <property type="molecule type" value="Genomic_DNA"/>
</dbReference>
<accession>A0A8J2RSN7</accession>
<organism evidence="2 3">
    <name type="scientific">Daphnia galeata</name>
    <dbReference type="NCBI Taxonomy" id="27404"/>
    <lineage>
        <taxon>Eukaryota</taxon>
        <taxon>Metazoa</taxon>
        <taxon>Ecdysozoa</taxon>
        <taxon>Arthropoda</taxon>
        <taxon>Crustacea</taxon>
        <taxon>Branchiopoda</taxon>
        <taxon>Diplostraca</taxon>
        <taxon>Cladocera</taxon>
        <taxon>Anomopoda</taxon>
        <taxon>Daphniidae</taxon>
        <taxon>Daphnia</taxon>
    </lineage>
</organism>
<comment type="caution">
    <text evidence="2">The sequence shown here is derived from an EMBL/GenBank/DDBJ whole genome shotgun (WGS) entry which is preliminary data.</text>
</comment>
<evidence type="ECO:0000259" key="1">
    <source>
        <dbReference type="PROSITE" id="PS50035"/>
    </source>
</evidence>
<gene>
    <name evidence="2" type="ORF">DGAL_LOCUS10788</name>
</gene>
<dbReference type="PROSITE" id="PS50035">
    <property type="entry name" value="PLD"/>
    <property type="match status" value="1"/>
</dbReference>
<proteinExistence type="predicted"/>
<keyword evidence="3" id="KW-1185">Reference proteome</keyword>
<dbReference type="OrthoDB" id="10062343at2759"/>
<protein>
    <recommendedName>
        <fullName evidence="1">PLD phosphodiesterase domain-containing protein</fullName>
    </recommendedName>
</protein>
<dbReference type="Proteomes" id="UP000789390">
    <property type="component" value="Unassembled WGS sequence"/>
</dbReference>
<feature type="domain" description="PLD phosphodiesterase" evidence="1">
    <location>
        <begin position="61"/>
        <end position="84"/>
    </location>
</feature>
<name>A0A8J2RSN7_9CRUS</name>
<sequence>MAEAKLCSIATILNKSDCNSKRLVGGYSERNLTELTKSEKELLLSRTMLTSLDNLTTICEHHERYFSLDKQASFIGGMNIRSCYNPFNLHSNKRKASKVISLSLSRNTLVIPQLIVGYKLCIECYQHAASLNVKKQENDNVVEYPAMESASSFGSNVEFGLSEQKVDENMGNRKLGKIFDSVATELSSALNITLLNESGQNSEDYSKLLKELKTKFNASTSFTERKQLLTLAPSSWPRSRVAEEFQCSEYIVRESRSIYSKFGILPKVTKKKSGNKISEENKLIVASFYEESSRFFPGLKDSITVINKDGVRRKIQKMLLTENISELHYLFQQQYPNIRIGLSKFFELRPRWCIFAGAPGTHNVCVCIYHQNPKLMLEAIDLSVGYKDLLAMLVCSLQNEECMYMQCESSRRCGNCPSPDILTEYLLNNIFEETITYKEWISSDEQGVHMVATTQHIEEYVTKLVGLLQKLASHHLIALRQSAYFKELKQNFSSEECIVMLDFAENYSILIQDEVQSHHWSGKQATLHPFVVYYKTSEGIKNKCYCVLSDYLKHDAQSVHSFLCALIPKLKVLVCNLKKIHFFSDGAGAHYKNKYNFANLSFFQTDFQISAVWNFWASCHVKNACDGIRGTVKRLFRQHALRGQEIHLEPIDLFNWGVLNIPNVDFLYISSQEIENCYARLENRFNRSVTVKGTRKFHQYAVLSQGKLKVSILSDQPNSLLSTTAIIVPPNFVPISVSDLKSSDCVAVVFQDKWWIAIISEIEEDTDIVNLRFYMPAGSDLIDGSGLKLPRRRKGADEMALSVSEIICKLPPPPRRNRGSKLYDLPNETFVKIVDTFKEFKHWRLDII</sequence>
<dbReference type="AlphaFoldDB" id="A0A8J2RSN7"/>
<dbReference type="PANTHER" id="PTHR46601">
    <property type="entry name" value="ULP_PROTEASE DOMAIN-CONTAINING PROTEIN"/>
    <property type="match status" value="1"/>
</dbReference>
<evidence type="ECO:0000313" key="2">
    <source>
        <dbReference type="EMBL" id="CAH0107486.1"/>
    </source>
</evidence>
<dbReference type="GO" id="GO:0003824">
    <property type="term" value="F:catalytic activity"/>
    <property type="evidence" value="ECO:0007669"/>
    <property type="project" value="InterPro"/>
</dbReference>
<evidence type="ECO:0000313" key="3">
    <source>
        <dbReference type="Proteomes" id="UP000789390"/>
    </source>
</evidence>
<dbReference type="PANTHER" id="PTHR46601:SF1">
    <property type="entry name" value="ADF-H DOMAIN-CONTAINING PROTEIN"/>
    <property type="match status" value="1"/>
</dbReference>
<dbReference type="InterPro" id="IPR001736">
    <property type="entry name" value="PLipase_D/transphosphatidylase"/>
</dbReference>